<protein>
    <submittedName>
        <fullName evidence="5">AraC family transcriptional regulator</fullName>
    </submittedName>
</protein>
<dbReference type="InterPro" id="IPR018062">
    <property type="entry name" value="HTH_AraC-typ_CS"/>
</dbReference>
<dbReference type="Pfam" id="PF07883">
    <property type="entry name" value="Cupin_2"/>
    <property type="match status" value="1"/>
</dbReference>
<dbReference type="CDD" id="cd02209">
    <property type="entry name" value="cupin_XRE_C"/>
    <property type="match status" value="1"/>
</dbReference>
<dbReference type="InterPro" id="IPR014710">
    <property type="entry name" value="RmlC-like_jellyroll"/>
</dbReference>
<organism evidence="5 6">
    <name type="scientific">Paenibacillus xerothermodurans</name>
    <dbReference type="NCBI Taxonomy" id="1977292"/>
    <lineage>
        <taxon>Bacteria</taxon>
        <taxon>Bacillati</taxon>
        <taxon>Bacillota</taxon>
        <taxon>Bacilli</taxon>
        <taxon>Bacillales</taxon>
        <taxon>Paenibacillaceae</taxon>
        <taxon>Paenibacillus</taxon>
    </lineage>
</organism>
<dbReference type="InterPro" id="IPR018060">
    <property type="entry name" value="HTH_AraC"/>
</dbReference>
<dbReference type="RefSeq" id="WP_089201444.1">
    <property type="nucleotide sequence ID" value="NZ_NHRJ02000016.1"/>
</dbReference>
<accession>A0A2W1N7G1</accession>
<dbReference type="PROSITE" id="PS01124">
    <property type="entry name" value="HTH_ARAC_FAMILY_2"/>
    <property type="match status" value="1"/>
</dbReference>
<dbReference type="InterPro" id="IPR013096">
    <property type="entry name" value="Cupin_2"/>
</dbReference>
<keyword evidence="2" id="KW-0238">DNA-binding</keyword>
<dbReference type="SUPFAM" id="SSF51215">
    <property type="entry name" value="Regulatory protein AraC"/>
    <property type="match status" value="1"/>
</dbReference>
<evidence type="ECO:0000313" key="6">
    <source>
        <dbReference type="Proteomes" id="UP000214746"/>
    </source>
</evidence>
<dbReference type="GO" id="GO:0003700">
    <property type="term" value="F:DNA-binding transcription factor activity"/>
    <property type="evidence" value="ECO:0007669"/>
    <property type="project" value="InterPro"/>
</dbReference>
<proteinExistence type="predicted"/>
<dbReference type="InterPro" id="IPR020449">
    <property type="entry name" value="Tscrpt_reg_AraC-type_HTH"/>
</dbReference>
<comment type="caution">
    <text evidence="5">The sequence shown here is derived from an EMBL/GenBank/DDBJ whole genome shotgun (WGS) entry which is preliminary data.</text>
</comment>
<evidence type="ECO:0000256" key="1">
    <source>
        <dbReference type="ARBA" id="ARBA00023015"/>
    </source>
</evidence>
<dbReference type="InterPro" id="IPR037923">
    <property type="entry name" value="HTH-like"/>
</dbReference>
<dbReference type="OrthoDB" id="2549759at2"/>
<dbReference type="PANTHER" id="PTHR43280">
    <property type="entry name" value="ARAC-FAMILY TRANSCRIPTIONAL REGULATOR"/>
    <property type="match status" value="1"/>
</dbReference>
<dbReference type="Proteomes" id="UP000214746">
    <property type="component" value="Unassembled WGS sequence"/>
</dbReference>
<dbReference type="PANTHER" id="PTHR43280:SF11">
    <property type="entry name" value="RCS-SPECIFIC HTH-TYPE TRANSCRIPTIONAL ACTIVATOR RCLR"/>
    <property type="match status" value="1"/>
</dbReference>
<dbReference type="AlphaFoldDB" id="A0A2W1N7G1"/>
<reference evidence="5" key="1">
    <citation type="submission" date="2018-06" db="EMBL/GenBank/DDBJ databases">
        <title>Paenibacillus xerothermodurans sp. nov. an extremely dry heat resistant spore forming bacterium isolated from the soil of Cape Canaveral, Florida.</title>
        <authorList>
            <person name="Seuylemezian A."/>
            <person name="Kaur N."/>
            <person name="Patil P."/>
            <person name="Patil P."/>
            <person name="Mayilraj S."/>
            <person name="Vaishampayan P."/>
        </authorList>
    </citation>
    <scope>NUCLEOTIDE SEQUENCE [LARGE SCALE GENOMIC DNA]</scope>
    <source>
        <strain evidence="5">ATCC 27380</strain>
    </source>
</reference>
<keyword evidence="3" id="KW-0804">Transcription</keyword>
<sequence>MLSSLVHLGPLALLRPAVNFANRMTAAPGQEWGPRTIPDSQLIYVISGQAALTLGNEQFQLQSQDCVFYGSDSPHRLVSSVSDPCTFASIHFSWHKESPEPIHPMPGIHHCLESELAQPATSYAFHMQGHGDIIFPHHFVIPNLDSLFLQIVREYRFEELGYASVLRAVLTQLIVVIVRHQLTGLNTSGPRSRIAPALEAIRKQPNARWTAEELAGLCGYHPTYFAALFREGTGHSPKHYLVLERIRKAKQLLLEAGTIDEVAEKMGYTSIHYFCRNFKSVTGMTPSEFKRQSIVL</sequence>
<gene>
    <name evidence="5" type="ORF">CBW46_018465</name>
</gene>
<evidence type="ECO:0000256" key="3">
    <source>
        <dbReference type="ARBA" id="ARBA00023163"/>
    </source>
</evidence>
<evidence type="ECO:0000259" key="4">
    <source>
        <dbReference type="PROSITE" id="PS01124"/>
    </source>
</evidence>
<dbReference type="PROSITE" id="PS00041">
    <property type="entry name" value="HTH_ARAC_FAMILY_1"/>
    <property type="match status" value="1"/>
</dbReference>
<dbReference type="Gene3D" id="2.60.120.10">
    <property type="entry name" value="Jelly Rolls"/>
    <property type="match status" value="1"/>
</dbReference>
<dbReference type="GO" id="GO:0043565">
    <property type="term" value="F:sequence-specific DNA binding"/>
    <property type="evidence" value="ECO:0007669"/>
    <property type="project" value="InterPro"/>
</dbReference>
<evidence type="ECO:0000313" key="5">
    <source>
        <dbReference type="EMBL" id="PZE19520.1"/>
    </source>
</evidence>
<dbReference type="InterPro" id="IPR009057">
    <property type="entry name" value="Homeodomain-like_sf"/>
</dbReference>
<name>A0A2W1N7G1_PAEXE</name>
<dbReference type="PRINTS" id="PR00032">
    <property type="entry name" value="HTHARAC"/>
</dbReference>
<dbReference type="EMBL" id="NHRJ02000016">
    <property type="protein sequence ID" value="PZE19520.1"/>
    <property type="molecule type" value="Genomic_DNA"/>
</dbReference>
<dbReference type="SMART" id="SM00342">
    <property type="entry name" value="HTH_ARAC"/>
    <property type="match status" value="1"/>
</dbReference>
<dbReference type="Pfam" id="PF12833">
    <property type="entry name" value="HTH_18"/>
    <property type="match status" value="1"/>
</dbReference>
<keyword evidence="6" id="KW-1185">Reference proteome</keyword>
<keyword evidence="1" id="KW-0805">Transcription regulation</keyword>
<dbReference type="SUPFAM" id="SSF46689">
    <property type="entry name" value="Homeodomain-like"/>
    <property type="match status" value="2"/>
</dbReference>
<dbReference type="Gene3D" id="1.10.10.60">
    <property type="entry name" value="Homeodomain-like"/>
    <property type="match status" value="2"/>
</dbReference>
<evidence type="ECO:0000256" key="2">
    <source>
        <dbReference type="ARBA" id="ARBA00023125"/>
    </source>
</evidence>
<feature type="domain" description="HTH araC/xylS-type" evidence="4">
    <location>
        <begin position="192"/>
        <end position="292"/>
    </location>
</feature>